<dbReference type="InterPro" id="IPR022643">
    <property type="entry name" value="De-COase2_C"/>
</dbReference>
<dbReference type="PANTHER" id="PTHR11482:SF6">
    <property type="entry name" value="ORNITHINE DECARBOXYLASE 1-RELATED"/>
    <property type="match status" value="1"/>
</dbReference>
<dbReference type="InterPro" id="IPR022653">
    <property type="entry name" value="De-COase2_pyr-phos_BS"/>
</dbReference>
<feature type="domain" description="Orn/DAP/Arg decarboxylase 2 C-terminal" evidence="13">
    <location>
        <begin position="484"/>
        <end position="538"/>
    </location>
</feature>
<evidence type="ECO:0000256" key="11">
    <source>
        <dbReference type="PIRSR" id="PIRSR600183-50"/>
    </source>
</evidence>
<feature type="modified residue" description="N6-(pyridoxal phosphate)lysine" evidence="11">
    <location>
        <position position="40"/>
    </location>
</feature>
<sequence>MIEGGGQKESFFLLDLDEVYHRIQYFKSRLPRVQIFYAMKANDFEQILKMAVYTGLGFDCASPGEIDKLQTHLYRSIIFAVPTKPAHWMTYARDVGVRHTTFDTSLLIRIKVEGDSIYKLGDKFGCDFETEAIPLLDEAAALNIKVVGVAFHVGSGCSSADSHIIGLQRAKALFDHEEKAGRKMNIVNIGGGFLSDRRDRIDQVSTLVNDALKKLFPDPNVQIIAEPGRYICDSSMDLYSSISNVRTIMKGEQRVNMIYMNDGFFGSLRFIDPWHTVKRFETKTDCKGNQPEATIIWGPSCDSTDRVMENLDIKLPPCSPLDWLFFPIRGAYSFGFACDFSCLQKSLIKSIKGHAVYKSNEFVENPVLSEPLPSTCPPLYHVDWHFNNNTLKKESSEDVARAMIEGGGQKESFFLLDLDEVYHRIQYFKSRLPRVQIFYDYKEIERDKVSTLVNDALKKLFPDPNIQIIAEPGRYICDSSMDLYSSIINVRRTETDCKGNQPETTIIWGPSCDSTDRVMENLDIKLPPCSPLDWLVFPLRGAYTFVYACEFSCLQKSLIRSVISSDL</sequence>
<dbReference type="GO" id="GO:0004586">
    <property type="term" value="F:ornithine decarboxylase activity"/>
    <property type="evidence" value="ECO:0007669"/>
    <property type="project" value="UniProtKB-EC"/>
</dbReference>
<comment type="subunit">
    <text evidence="9">Homodimer. Only the dimer is catalytically active, as the active sites are constructed of residues from both monomers.</text>
</comment>
<dbReference type="GO" id="GO:0005737">
    <property type="term" value="C:cytoplasm"/>
    <property type="evidence" value="ECO:0007669"/>
    <property type="project" value="TreeGrafter"/>
</dbReference>
<comment type="similarity">
    <text evidence="2 12">Belongs to the Orn/Lys/Arg decarboxylase class-II family.</text>
</comment>
<dbReference type="EMBL" id="FZQP02001114">
    <property type="protein sequence ID" value="VVC91760.1"/>
    <property type="molecule type" value="Genomic_DNA"/>
</dbReference>
<evidence type="ECO:0000256" key="2">
    <source>
        <dbReference type="ARBA" id="ARBA00008872"/>
    </source>
</evidence>
<dbReference type="PRINTS" id="PR01182">
    <property type="entry name" value="ORNDCRBXLASE"/>
</dbReference>
<comment type="catalytic activity">
    <reaction evidence="10">
        <text>L-ornithine + H(+) = putrescine + CO2</text>
        <dbReference type="Rhea" id="RHEA:22964"/>
        <dbReference type="ChEBI" id="CHEBI:15378"/>
        <dbReference type="ChEBI" id="CHEBI:16526"/>
        <dbReference type="ChEBI" id="CHEBI:46911"/>
        <dbReference type="ChEBI" id="CHEBI:326268"/>
        <dbReference type="EC" id="4.1.1.17"/>
    </reaction>
</comment>
<feature type="domain" description="Orn/DAP/Arg decarboxylase 2 N-terminal" evidence="14">
    <location>
        <begin position="17"/>
        <end position="231"/>
    </location>
</feature>
<evidence type="ECO:0000256" key="8">
    <source>
        <dbReference type="ARBA" id="ARBA00037173"/>
    </source>
</evidence>
<evidence type="ECO:0000256" key="10">
    <source>
        <dbReference type="ARBA" id="ARBA00049127"/>
    </source>
</evidence>
<keyword evidence="3 11" id="KW-0663">Pyridoxal phosphate</keyword>
<dbReference type="EC" id="4.1.1.17" evidence="7"/>
<dbReference type="SUPFAM" id="SSF50621">
    <property type="entry name" value="Alanine racemase C-terminal domain-like"/>
    <property type="match status" value="2"/>
</dbReference>
<dbReference type="PRINTS" id="PR01179">
    <property type="entry name" value="ODADCRBXLASE"/>
</dbReference>
<evidence type="ECO:0000259" key="13">
    <source>
        <dbReference type="Pfam" id="PF00278"/>
    </source>
</evidence>
<dbReference type="Gene3D" id="3.20.20.10">
    <property type="entry name" value="Alanine racemase"/>
    <property type="match status" value="1"/>
</dbReference>
<accession>A0A5E4Q0M5</accession>
<dbReference type="Gene3D" id="2.40.37.10">
    <property type="entry name" value="Lyase, Ornithine Decarboxylase, Chain A, domain 1"/>
    <property type="match status" value="3"/>
</dbReference>
<evidence type="ECO:0000256" key="6">
    <source>
        <dbReference type="ARBA" id="ARBA00034115"/>
    </source>
</evidence>
<dbReference type="PROSITE" id="PS00878">
    <property type="entry name" value="ODR_DC_2_1"/>
    <property type="match status" value="1"/>
</dbReference>
<gene>
    <name evidence="15" type="ORF">LSINAPIS_LOCUS4343</name>
</gene>
<protein>
    <recommendedName>
        <fullName evidence="7">ornithine decarboxylase</fullName>
        <ecNumber evidence="7">4.1.1.17</ecNumber>
    </recommendedName>
</protein>
<dbReference type="Proteomes" id="UP000324832">
    <property type="component" value="Unassembled WGS sequence"/>
</dbReference>
<dbReference type="AlphaFoldDB" id="A0A5E4Q0M5"/>
<keyword evidence="4" id="KW-0620">Polyamine biosynthesis</keyword>
<name>A0A5E4Q0M5_9NEOP</name>
<dbReference type="InterPro" id="IPR002433">
    <property type="entry name" value="Orn_de-COase"/>
</dbReference>
<evidence type="ECO:0000259" key="14">
    <source>
        <dbReference type="Pfam" id="PF02784"/>
    </source>
</evidence>
<dbReference type="InterPro" id="IPR009006">
    <property type="entry name" value="Ala_racemase/Decarboxylase_C"/>
</dbReference>
<comment type="function">
    <text evidence="8">Catalyzes the first and rate-limiting step of polyamine biosynthesis that converts ornithine into putrescine, which is the precursor for the polyamines, spermidine and spermine. Polyamines are essential for cell proliferation and are implicated in cellular processes, ranging from DNA replication to apoptosis.</text>
</comment>
<dbReference type="PANTHER" id="PTHR11482">
    <property type="entry name" value="ARGININE/DIAMINOPIMELATE/ORNITHINE DECARBOXYLASE"/>
    <property type="match status" value="1"/>
</dbReference>
<evidence type="ECO:0000313" key="16">
    <source>
        <dbReference type="Proteomes" id="UP000324832"/>
    </source>
</evidence>
<dbReference type="InterPro" id="IPR029066">
    <property type="entry name" value="PLP-binding_barrel"/>
</dbReference>
<evidence type="ECO:0000256" key="1">
    <source>
        <dbReference type="ARBA" id="ARBA00001933"/>
    </source>
</evidence>
<evidence type="ECO:0000256" key="9">
    <source>
        <dbReference type="ARBA" id="ARBA00046672"/>
    </source>
</evidence>
<proteinExistence type="inferred from homology"/>
<feature type="non-terminal residue" evidence="15">
    <location>
        <position position="567"/>
    </location>
</feature>
<organism evidence="15 16">
    <name type="scientific">Leptidea sinapis</name>
    <dbReference type="NCBI Taxonomy" id="189913"/>
    <lineage>
        <taxon>Eukaryota</taxon>
        <taxon>Metazoa</taxon>
        <taxon>Ecdysozoa</taxon>
        <taxon>Arthropoda</taxon>
        <taxon>Hexapoda</taxon>
        <taxon>Insecta</taxon>
        <taxon>Pterygota</taxon>
        <taxon>Neoptera</taxon>
        <taxon>Endopterygota</taxon>
        <taxon>Lepidoptera</taxon>
        <taxon>Glossata</taxon>
        <taxon>Ditrysia</taxon>
        <taxon>Papilionoidea</taxon>
        <taxon>Pieridae</taxon>
        <taxon>Dismorphiinae</taxon>
        <taxon>Leptidea</taxon>
    </lineage>
</organism>
<dbReference type="GO" id="GO:0033387">
    <property type="term" value="P:putrescine biosynthetic process from arginine, via ornithine"/>
    <property type="evidence" value="ECO:0007669"/>
    <property type="project" value="TreeGrafter"/>
</dbReference>
<reference evidence="15 16" key="1">
    <citation type="submission" date="2017-07" db="EMBL/GenBank/DDBJ databases">
        <authorList>
            <person name="Talla V."/>
            <person name="Backstrom N."/>
        </authorList>
    </citation>
    <scope>NUCLEOTIDE SEQUENCE [LARGE SCALE GENOMIC DNA]</scope>
</reference>
<keyword evidence="5" id="KW-0456">Lyase</keyword>
<evidence type="ECO:0000256" key="5">
    <source>
        <dbReference type="ARBA" id="ARBA00023239"/>
    </source>
</evidence>
<keyword evidence="16" id="KW-1185">Reference proteome</keyword>
<evidence type="ECO:0000256" key="3">
    <source>
        <dbReference type="ARBA" id="ARBA00022898"/>
    </source>
</evidence>
<evidence type="ECO:0000256" key="12">
    <source>
        <dbReference type="RuleBase" id="RU003737"/>
    </source>
</evidence>
<dbReference type="Pfam" id="PF02784">
    <property type="entry name" value="Orn_Arg_deC_N"/>
    <property type="match status" value="1"/>
</dbReference>
<evidence type="ECO:0000313" key="15">
    <source>
        <dbReference type="EMBL" id="VVC91760.1"/>
    </source>
</evidence>
<dbReference type="SUPFAM" id="SSF51419">
    <property type="entry name" value="PLP-binding barrel"/>
    <property type="match status" value="1"/>
</dbReference>
<evidence type="ECO:0000256" key="7">
    <source>
        <dbReference type="ARBA" id="ARBA00034138"/>
    </source>
</evidence>
<dbReference type="InterPro" id="IPR022644">
    <property type="entry name" value="De-COase2_N"/>
</dbReference>
<dbReference type="Pfam" id="PF00278">
    <property type="entry name" value="Orn_DAP_Arg_deC"/>
    <property type="match status" value="1"/>
</dbReference>
<evidence type="ECO:0000256" key="4">
    <source>
        <dbReference type="ARBA" id="ARBA00023115"/>
    </source>
</evidence>
<feature type="active site" description="Proton donor" evidence="11">
    <location>
        <position position="301"/>
    </location>
</feature>
<comment type="pathway">
    <text evidence="6">Amine and polyamine biosynthesis; putrescine biosynthesis via L-ornithine pathway; putrescine from L-ornithine: step 1/1.</text>
</comment>
<comment type="cofactor">
    <cofactor evidence="1 11">
        <name>pyridoxal 5'-phosphate</name>
        <dbReference type="ChEBI" id="CHEBI:597326"/>
    </cofactor>
</comment>
<dbReference type="InterPro" id="IPR000183">
    <property type="entry name" value="Orn/DAP/Arg_de-COase"/>
</dbReference>